<feature type="region of interest" description="Disordered" evidence="1">
    <location>
        <begin position="67"/>
        <end position="93"/>
    </location>
</feature>
<evidence type="ECO:0000313" key="4">
    <source>
        <dbReference type="Proteomes" id="UP001150266"/>
    </source>
</evidence>
<name>A0A9W9DFQ1_9AGAR</name>
<feature type="compositionally biased region" description="Low complexity" evidence="1">
    <location>
        <begin position="70"/>
        <end position="85"/>
    </location>
</feature>
<keyword evidence="2" id="KW-0812">Transmembrane</keyword>
<keyword evidence="2" id="KW-0472">Membrane</keyword>
<organism evidence="3 4">
    <name type="scientific">Lentinula aciculospora</name>
    <dbReference type="NCBI Taxonomy" id="153920"/>
    <lineage>
        <taxon>Eukaryota</taxon>
        <taxon>Fungi</taxon>
        <taxon>Dikarya</taxon>
        <taxon>Basidiomycota</taxon>
        <taxon>Agaricomycotina</taxon>
        <taxon>Agaricomycetes</taxon>
        <taxon>Agaricomycetidae</taxon>
        <taxon>Agaricales</taxon>
        <taxon>Marasmiineae</taxon>
        <taxon>Omphalotaceae</taxon>
        <taxon>Lentinula</taxon>
    </lineage>
</organism>
<dbReference type="Proteomes" id="UP001150266">
    <property type="component" value="Unassembled WGS sequence"/>
</dbReference>
<protein>
    <submittedName>
        <fullName evidence="3">Uncharacterized protein</fullName>
    </submittedName>
</protein>
<comment type="caution">
    <text evidence="3">The sequence shown here is derived from an EMBL/GenBank/DDBJ whole genome shotgun (WGS) entry which is preliminary data.</text>
</comment>
<dbReference type="AlphaFoldDB" id="A0A9W9DFQ1"/>
<evidence type="ECO:0000256" key="1">
    <source>
        <dbReference type="SAM" id="MobiDB-lite"/>
    </source>
</evidence>
<evidence type="ECO:0000313" key="3">
    <source>
        <dbReference type="EMBL" id="KAJ4467235.1"/>
    </source>
</evidence>
<accession>A0A9W9DFQ1</accession>
<dbReference type="EMBL" id="JAOTPV010000048">
    <property type="protein sequence ID" value="KAJ4467235.1"/>
    <property type="molecule type" value="Genomic_DNA"/>
</dbReference>
<proteinExistence type="predicted"/>
<keyword evidence="4" id="KW-1185">Reference proteome</keyword>
<keyword evidence="2" id="KW-1133">Transmembrane helix</keyword>
<sequence>MQLKDRSGRSEILVAQDGECPYISLGDSRDSQLFIMFCTFIHTACLFVSLPGSFLYPGRAHDGFPMNEISSQTATSSSSSSSTTTDDNPDTGSFFTPTSSPPLILAFLAIGLLATAIIAALGWRHAYFSRFRPAVGRQMHRGQAQKAQMDIGSKPKLWDLWTTSDAGAISRELAKRPRMNSGTKKVSILNADQDIKWETIMPISVTPLIREKRCSK</sequence>
<reference evidence="3" key="1">
    <citation type="submission" date="2022-08" db="EMBL/GenBank/DDBJ databases">
        <title>A Global Phylogenomic Analysis of the Shiitake Genus Lentinula.</title>
        <authorList>
            <consortium name="DOE Joint Genome Institute"/>
            <person name="Sierra-Patev S."/>
            <person name="Min B."/>
            <person name="Naranjo-Ortiz M."/>
            <person name="Looney B."/>
            <person name="Konkel Z."/>
            <person name="Slot J.C."/>
            <person name="Sakamoto Y."/>
            <person name="Steenwyk J.L."/>
            <person name="Rokas A."/>
            <person name="Carro J."/>
            <person name="Camarero S."/>
            <person name="Ferreira P."/>
            <person name="Molpeceres G."/>
            <person name="Ruiz-Duenas F.J."/>
            <person name="Serrano A."/>
            <person name="Henrissat B."/>
            <person name="Drula E."/>
            <person name="Hughes K.W."/>
            <person name="Mata J.L."/>
            <person name="Ishikawa N.K."/>
            <person name="Vargas-Isla R."/>
            <person name="Ushijima S."/>
            <person name="Smith C.A."/>
            <person name="Ahrendt S."/>
            <person name="Andreopoulos W."/>
            <person name="He G."/>
            <person name="Labutti K."/>
            <person name="Lipzen A."/>
            <person name="Ng V."/>
            <person name="Riley R."/>
            <person name="Sandor L."/>
            <person name="Barry K."/>
            <person name="Martinez A.T."/>
            <person name="Xiao Y."/>
            <person name="Gibbons J.G."/>
            <person name="Terashima K."/>
            <person name="Grigoriev I.V."/>
            <person name="Hibbett D.S."/>
        </authorList>
    </citation>
    <scope>NUCLEOTIDE SEQUENCE</scope>
    <source>
        <strain evidence="3">JLM2183</strain>
    </source>
</reference>
<feature type="transmembrane region" description="Helical" evidence="2">
    <location>
        <begin position="103"/>
        <end position="123"/>
    </location>
</feature>
<gene>
    <name evidence="3" type="ORF">J3R30DRAFT_2070377</name>
</gene>
<feature type="transmembrane region" description="Helical" evidence="2">
    <location>
        <begin position="33"/>
        <end position="56"/>
    </location>
</feature>
<dbReference type="OrthoDB" id="2972750at2759"/>
<evidence type="ECO:0000256" key="2">
    <source>
        <dbReference type="SAM" id="Phobius"/>
    </source>
</evidence>